<dbReference type="PANTHER" id="PTHR47782:SF2">
    <property type="entry name" value="TRANSCRIPTION FACTOR, PUTATIVE (AFU_ORTHOLOGUE AFUA_4G12570)-RELATED"/>
    <property type="match status" value="1"/>
</dbReference>
<evidence type="ECO:0000256" key="6">
    <source>
        <dbReference type="ARBA" id="ARBA00023163"/>
    </source>
</evidence>
<feature type="compositionally biased region" description="Basic and acidic residues" evidence="8">
    <location>
        <begin position="1050"/>
        <end position="1061"/>
    </location>
</feature>
<feature type="compositionally biased region" description="Low complexity" evidence="8">
    <location>
        <begin position="655"/>
        <end position="668"/>
    </location>
</feature>
<feature type="domain" description="Zn(2)-C6 fungal-type" evidence="9">
    <location>
        <begin position="30"/>
        <end position="60"/>
    </location>
</feature>
<dbReference type="AlphaFoldDB" id="A0AAQ3M738"/>
<keyword evidence="7" id="KW-0539">Nucleus</keyword>
<feature type="region of interest" description="Disordered" evidence="8">
    <location>
        <begin position="986"/>
        <end position="1061"/>
    </location>
</feature>
<dbReference type="EMBL" id="CP138582">
    <property type="protein sequence ID" value="WPG99686.1"/>
    <property type="molecule type" value="Genomic_DNA"/>
</dbReference>
<keyword evidence="6" id="KW-0804">Transcription</keyword>
<dbReference type="PROSITE" id="PS00463">
    <property type="entry name" value="ZN2_CY6_FUNGAL_1"/>
    <property type="match status" value="1"/>
</dbReference>
<feature type="region of interest" description="Disordered" evidence="8">
    <location>
        <begin position="756"/>
        <end position="813"/>
    </location>
</feature>
<reference evidence="10 11" key="1">
    <citation type="submission" date="2023-11" db="EMBL/GenBank/DDBJ databases">
        <title>An acidophilic fungus is an integral part of prey digestion in a carnivorous sundew plant.</title>
        <authorList>
            <person name="Tsai I.J."/>
        </authorList>
    </citation>
    <scope>NUCLEOTIDE SEQUENCE [LARGE SCALE GENOMIC DNA]</scope>
    <source>
        <strain evidence="10">169a</strain>
    </source>
</reference>
<dbReference type="SMART" id="SM00906">
    <property type="entry name" value="Fungal_trans"/>
    <property type="match status" value="1"/>
</dbReference>
<evidence type="ECO:0000313" key="10">
    <source>
        <dbReference type="EMBL" id="WPG99686.1"/>
    </source>
</evidence>
<dbReference type="Pfam" id="PF00172">
    <property type="entry name" value="Zn_clus"/>
    <property type="match status" value="1"/>
</dbReference>
<dbReference type="CDD" id="cd00067">
    <property type="entry name" value="GAL4"/>
    <property type="match status" value="1"/>
</dbReference>
<dbReference type="InterPro" id="IPR001138">
    <property type="entry name" value="Zn2Cys6_DnaBD"/>
</dbReference>
<evidence type="ECO:0000256" key="7">
    <source>
        <dbReference type="ARBA" id="ARBA00023242"/>
    </source>
</evidence>
<dbReference type="GO" id="GO:0043565">
    <property type="term" value="F:sequence-specific DNA binding"/>
    <property type="evidence" value="ECO:0007669"/>
    <property type="project" value="TreeGrafter"/>
</dbReference>
<keyword evidence="3" id="KW-0862">Zinc</keyword>
<evidence type="ECO:0000256" key="4">
    <source>
        <dbReference type="ARBA" id="ARBA00023015"/>
    </source>
</evidence>
<organism evidence="10 11">
    <name type="scientific">Acrodontium crateriforme</name>
    <dbReference type="NCBI Taxonomy" id="150365"/>
    <lineage>
        <taxon>Eukaryota</taxon>
        <taxon>Fungi</taxon>
        <taxon>Dikarya</taxon>
        <taxon>Ascomycota</taxon>
        <taxon>Pezizomycotina</taxon>
        <taxon>Dothideomycetes</taxon>
        <taxon>Dothideomycetidae</taxon>
        <taxon>Mycosphaerellales</taxon>
        <taxon>Teratosphaeriaceae</taxon>
        <taxon>Acrodontium</taxon>
    </lineage>
</organism>
<keyword evidence="4" id="KW-0805">Transcription regulation</keyword>
<evidence type="ECO:0000256" key="5">
    <source>
        <dbReference type="ARBA" id="ARBA00023125"/>
    </source>
</evidence>
<dbReference type="SMART" id="SM00066">
    <property type="entry name" value="GAL4"/>
    <property type="match status" value="1"/>
</dbReference>
<keyword evidence="5" id="KW-0238">DNA-binding</keyword>
<dbReference type="SUPFAM" id="SSF57701">
    <property type="entry name" value="Zn2/Cys6 DNA-binding domain"/>
    <property type="match status" value="1"/>
</dbReference>
<feature type="region of interest" description="Disordered" evidence="8">
    <location>
        <begin position="654"/>
        <end position="704"/>
    </location>
</feature>
<feature type="compositionally biased region" description="Polar residues" evidence="8">
    <location>
        <begin position="117"/>
        <end position="126"/>
    </location>
</feature>
<keyword evidence="11" id="KW-1185">Reference proteome</keyword>
<dbReference type="InterPro" id="IPR007219">
    <property type="entry name" value="XnlR_reg_dom"/>
</dbReference>
<feature type="compositionally biased region" description="Polar residues" evidence="8">
    <location>
        <begin position="999"/>
        <end position="1018"/>
    </location>
</feature>
<dbReference type="GO" id="GO:0006351">
    <property type="term" value="P:DNA-templated transcription"/>
    <property type="evidence" value="ECO:0007669"/>
    <property type="project" value="InterPro"/>
</dbReference>
<dbReference type="InterPro" id="IPR036864">
    <property type="entry name" value="Zn2-C6_fun-type_DNA-bd_sf"/>
</dbReference>
<evidence type="ECO:0000256" key="8">
    <source>
        <dbReference type="SAM" id="MobiDB-lite"/>
    </source>
</evidence>
<dbReference type="GO" id="GO:0045944">
    <property type="term" value="P:positive regulation of transcription by RNA polymerase II"/>
    <property type="evidence" value="ECO:0007669"/>
    <property type="project" value="TreeGrafter"/>
</dbReference>
<evidence type="ECO:0000256" key="2">
    <source>
        <dbReference type="ARBA" id="ARBA00022723"/>
    </source>
</evidence>
<dbReference type="GO" id="GO:0008270">
    <property type="term" value="F:zinc ion binding"/>
    <property type="evidence" value="ECO:0007669"/>
    <property type="project" value="InterPro"/>
</dbReference>
<sequence>MLTSFLDDVRAKDLMPLDTPLLKVSRPVAACSRCRNAKIKCDGKLPACTSCEKNGRAAECTSTNDQFARGKERSYVSTLETRIDKLLARLEEAKARKPSVVSIPDDETAVPSRRESYTVQEPQPSQGPLRPHDFISSPVFTKSQRRKEASAIDDLVSDFGFLSVNATARDFYGFTSAMSYARLVISACSKDSLPDGTTKALPPHYAAMSLIQHYLNNAFVLLPVFDEANLYNSINNVYTEESAHHAWKADPFDHWLVRLVLAIANASMSEQRGDRYYLEGIGHVCAALDYSESVLRPGSIESVQALVLLTEYATRDPHHFDSWGLIGAASRAMVDLGLHQDPPKGTVMAKGKLELRRKVFHCVYALDRLTSLVQTRAFSFSDDSAKVKVPYQKPKMTAPPSAHAPGQPKKWSHPHAQALNLVNLRQIQSAWYTEFFQSGRTRWEEPYPRIWYYCNMMRKWFESMSLGINPNMGAFFELELLYSYIYVLSPSPRVPVICQFAQKLIYEYCIRYADLMLRLINDPSYTAPLTFYDAMRVYMTGRQFLDVLVHNSEELLSGAIPEPPRVAPCSDPPPAIPEVQTPPGDTLQHFNTVRSIRCVKQITECLSRFGIRWGYMSWNQRYQSETANLLENLTQRLRELDTISGLRRPSMWEHNNSTGSIGSNNGGTAYSSPQPLSHAPASYGHVSGHSSHAPSYADAASVHAVSPPQMSNNALFTHDRGLSAHSSPQYHQSHPSQSHFREPSDQTYNINEALPDQQRPHYHGRPNQQFANWGGYGGPVQNPPSDDDENAVPPNSTSWVGPKNAATEATGHSPGHVPAVIHDPLAQTLPDSENLSVQHHQTETQSDSMKGIESSNAVDVLTVPRIPVNQNMSNSLHGEQSQGGSSVLAIAPENFAQYPQLQMLQQGLSAAQGARSSISSSSGLIMPILDPNRRAQFAAGRSNQRCQLRQLLPTSHPSSIATSAAIRPHVQQGDNFTITIPVSSKLPPLTGPSQPVAVASSSLTIEPESNTARRTSMQDAAISMLEMSTRLTPSRPTAPRTHKNKRHRDGKTSKGKGKERIIDSQSDFSQEIASTELGDTDIVSPEFEPDLNTEVIDVTLLPNTSLNSGALQRFLCLSCLKQVFPGVHSTDGVTCLDVGEGDLAPIAGMEFSDWAPTGYLNWAGIWRQQRKLHEAMRARIQQSREQRRYTCEQS</sequence>
<feature type="compositionally biased region" description="Low complexity" evidence="8">
    <location>
        <begin position="723"/>
        <end position="738"/>
    </location>
</feature>
<gene>
    <name evidence="10" type="ORF">R9X50_00250500</name>
</gene>
<evidence type="ECO:0000256" key="3">
    <source>
        <dbReference type="ARBA" id="ARBA00022833"/>
    </source>
</evidence>
<feature type="compositionally biased region" description="Basic residues" evidence="8">
    <location>
        <begin position="1040"/>
        <end position="1049"/>
    </location>
</feature>
<name>A0AAQ3M738_9PEZI</name>
<evidence type="ECO:0000313" key="11">
    <source>
        <dbReference type="Proteomes" id="UP001303373"/>
    </source>
</evidence>
<dbReference type="Proteomes" id="UP001303373">
    <property type="component" value="Chromosome 3"/>
</dbReference>
<evidence type="ECO:0000256" key="1">
    <source>
        <dbReference type="ARBA" id="ARBA00004123"/>
    </source>
</evidence>
<dbReference type="CDD" id="cd12148">
    <property type="entry name" value="fungal_TF_MHR"/>
    <property type="match status" value="1"/>
</dbReference>
<dbReference type="GO" id="GO:0000981">
    <property type="term" value="F:DNA-binding transcription factor activity, RNA polymerase II-specific"/>
    <property type="evidence" value="ECO:0007669"/>
    <property type="project" value="InterPro"/>
</dbReference>
<dbReference type="Pfam" id="PF04082">
    <property type="entry name" value="Fungal_trans"/>
    <property type="match status" value="1"/>
</dbReference>
<dbReference type="InterPro" id="IPR052202">
    <property type="entry name" value="Yeast_MetPath_Reg"/>
</dbReference>
<comment type="subcellular location">
    <subcellularLocation>
        <location evidence="1">Nucleus</location>
    </subcellularLocation>
</comment>
<dbReference type="PANTHER" id="PTHR47782">
    <property type="entry name" value="ZN(II)2CYS6 TRANSCRIPTION FACTOR (EUROFUNG)-RELATED"/>
    <property type="match status" value="1"/>
</dbReference>
<dbReference type="Gene3D" id="4.10.240.10">
    <property type="entry name" value="Zn(2)-C6 fungal-type DNA-binding domain"/>
    <property type="match status" value="1"/>
</dbReference>
<dbReference type="GO" id="GO:0005634">
    <property type="term" value="C:nucleus"/>
    <property type="evidence" value="ECO:0007669"/>
    <property type="project" value="UniProtKB-SubCell"/>
</dbReference>
<proteinExistence type="predicted"/>
<keyword evidence="2" id="KW-0479">Metal-binding</keyword>
<accession>A0AAQ3M738</accession>
<evidence type="ECO:0000259" key="9">
    <source>
        <dbReference type="PROSITE" id="PS00463"/>
    </source>
</evidence>
<protein>
    <recommendedName>
        <fullName evidence="9">Zn(2)-C6 fungal-type domain-containing protein</fullName>
    </recommendedName>
</protein>
<feature type="region of interest" description="Disordered" evidence="8">
    <location>
        <begin position="720"/>
        <end position="743"/>
    </location>
</feature>
<feature type="region of interest" description="Disordered" evidence="8">
    <location>
        <begin position="101"/>
        <end position="134"/>
    </location>
</feature>